<accession>A0A6V7VS88</accession>
<feature type="compositionally biased region" description="Polar residues" evidence="6">
    <location>
        <begin position="487"/>
        <end position="503"/>
    </location>
</feature>
<dbReference type="SUPFAM" id="SSF90229">
    <property type="entry name" value="CCCH zinc finger"/>
    <property type="match status" value="3"/>
</dbReference>
<feature type="transmembrane region" description="Helical" evidence="7">
    <location>
        <begin position="1041"/>
        <end position="1064"/>
    </location>
</feature>
<feature type="domain" description="C3H1-type" evidence="8">
    <location>
        <begin position="386"/>
        <end position="413"/>
    </location>
</feature>
<feature type="compositionally biased region" description="Basic and acidic residues" evidence="6">
    <location>
        <begin position="741"/>
        <end position="750"/>
    </location>
</feature>
<feature type="compositionally biased region" description="Basic and acidic residues" evidence="6">
    <location>
        <begin position="251"/>
        <end position="260"/>
    </location>
</feature>
<proteinExistence type="predicted"/>
<comment type="caution">
    <text evidence="9">The sequence shown here is derived from an EMBL/GenBank/DDBJ whole genome shotgun (WGS) entry which is preliminary data.</text>
</comment>
<keyword evidence="7" id="KW-0812">Transmembrane</keyword>
<feature type="region of interest" description="Disordered" evidence="6">
    <location>
        <begin position="213"/>
        <end position="305"/>
    </location>
</feature>
<dbReference type="GO" id="GO:0003723">
    <property type="term" value="F:RNA binding"/>
    <property type="evidence" value="ECO:0007669"/>
    <property type="project" value="InterPro"/>
</dbReference>
<evidence type="ECO:0000256" key="6">
    <source>
        <dbReference type="SAM" id="MobiDB-lite"/>
    </source>
</evidence>
<evidence type="ECO:0000256" key="4">
    <source>
        <dbReference type="ARBA" id="ARBA00022833"/>
    </source>
</evidence>
<dbReference type="Proteomes" id="UP000580250">
    <property type="component" value="Unassembled WGS sequence"/>
</dbReference>
<keyword evidence="4 5" id="KW-0862">Zinc</keyword>
<dbReference type="OrthoDB" id="411372at2759"/>
<dbReference type="GO" id="GO:0008270">
    <property type="term" value="F:zinc ion binding"/>
    <property type="evidence" value="ECO:0007669"/>
    <property type="project" value="UniProtKB-KW"/>
</dbReference>
<evidence type="ECO:0000259" key="8">
    <source>
        <dbReference type="PROSITE" id="PS50103"/>
    </source>
</evidence>
<feature type="compositionally biased region" description="Low complexity" evidence="6">
    <location>
        <begin position="66"/>
        <end position="78"/>
    </location>
</feature>
<feature type="compositionally biased region" description="Low complexity" evidence="6">
    <location>
        <begin position="109"/>
        <end position="118"/>
    </location>
</feature>
<keyword evidence="3 5" id="KW-0863">Zinc-finger</keyword>
<feature type="region of interest" description="Disordered" evidence="6">
    <location>
        <begin position="604"/>
        <end position="698"/>
    </location>
</feature>
<feature type="region of interest" description="Disordered" evidence="6">
    <location>
        <begin position="340"/>
        <end position="378"/>
    </location>
</feature>
<feature type="domain" description="C3H1-type" evidence="8">
    <location>
        <begin position="444"/>
        <end position="465"/>
    </location>
</feature>
<organism evidence="9 10">
    <name type="scientific">Meloidogyne enterolobii</name>
    <name type="common">Root-knot nematode worm</name>
    <name type="synonym">Meloidogyne mayaguensis</name>
    <dbReference type="NCBI Taxonomy" id="390850"/>
    <lineage>
        <taxon>Eukaryota</taxon>
        <taxon>Metazoa</taxon>
        <taxon>Ecdysozoa</taxon>
        <taxon>Nematoda</taxon>
        <taxon>Chromadorea</taxon>
        <taxon>Rhabditida</taxon>
        <taxon>Tylenchina</taxon>
        <taxon>Tylenchomorpha</taxon>
        <taxon>Tylenchoidea</taxon>
        <taxon>Meloidogynidae</taxon>
        <taxon>Meloidogyninae</taxon>
        <taxon>Meloidogyne</taxon>
    </lineage>
</organism>
<dbReference type="GO" id="GO:0005634">
    <property type="term" value="C:nucleus"/>
    <property type="evidence" value="ECO:0007669"/>
    <property type="project" value="TreeGrafter"/>
</dbReference>
<dbReference type="Pfam" id="PF14608">
    <property type="entry name" value="zf-CCCH_2"/>
    <property type="match status" value="1"/>
</dbReference>
<feature type="compositionally biased region" description="Low complexity" evidence="6">
    <location>
        <begin position="506"/>
        <end position="520"/>
    </location>
</feature>
<feature type="domain" description="C3H1-type" evidence="8">
    <location>
        <begin position="417"/>
        <end position="443"/>
    </location>
</feature>
<dbReference type="InterPro" id="IPR036855">
    <property type="entry name" value="Znf_CCCH_sf"/>
</dbReference>
<feature type="compositionally biased region" description="Basic and acidic residues" evidence="6">
    <location>
        <begin position="38"/>
        <end position="65"/>
    </location>
</feature>
<feature type="zinc finger region" description="C3H1-type" evidence="5">
    <location>
        <begin position="386"/>
        <end position="413"/>
    </location>
</feature>
<feature type="compositionally biased region" description="Basic residues" evidence="6">
    <location>
        <begin position="159"/>
        <end position="168"/>
    </location>
</feature>
<feature type="compositionally biased region" description="Polar residues" evidence="6">
    <location>
        <begin position="261"/>
        <end position="275"/>
    </location>
</feature>
<dbReference type="InterPro" id="IPR045124">
    <property type="entry name" value="Su(sable)-like"/>
</dbReference>
<dbReference type="Pfam" id="PF00642">
    <property type="entry name" value="zf-CCCH"/>
    <property type="match status" value="2"/>
</dbReference>
<feature type="region of interest" description="Disordered" evidence="6">
    <location>
        <begin position="1"/>
        <end position="142"/>
    </location>
</feature>
<feature type="compositionally biased region" description="Pro residues" evidence="6">
    <location>
        <begin position="612"/>
        <end position="624"/>
    </location>
</feature>
<name>A0A6V7VS88_MELEN</name>
<dbReference type="Gene3D" id="4.10.1000.10">
    <property type="entry name" value="Zinc finger, CCCH-type"/>
    <property type="match status" value="1"/>
</dbReference>
<feature type="compositionally biased region" description="Polar residues" evidence="6">
    <location>
        <begin position="230"/>
        <end position="245"/>
    </location>
</feature>
<evidence type="ECO:0000256" key="3">
    <source>
        <dbReference type="ARBA" id="ARBA00022771"/>
    </source>
</evidence>
<feature type="region of interest" description="Disordered" evidence="6">
    <location>
        <begin position="159"/>
        <end position="183"/>
    </location>
</feature>
<feature type="zinc finger region" description="C3H1-type" evidence="5">
    <location>
        <begin position="417"/>
        <end position="443"/>
    </location>
</feature>
<feature type="region of interest" description="Disordered" evidence="6">
    <location>
        <begin position="943"/>
        <end position="969"/>
    </location>
</feature>
<evidence type="ECO:0000256" key="7">
    <source>
        <dbReference type="SAM" id="Phobius"/>
    </source>
</evidence>
<dbReference type="GO" id="GO:0045892">
    <property type="term" value="P:negative regulation of DNA-templated transcription"/>
    <property type="evidence" value="ECO:0007669"/>
    <property type="project" value="InterPro"/>
</dbReference>
<dbReference type="PROSITE" id="PS50103">
    <property type="entry name" value="ZF_C3H1"/>
    <property type="match status" value="3"/>
</dbReference>
<dbReference type="PANTHER" id="PTHR13119:SF12">
    <property type="entry name" value="PROTEIN SUPPRESSOR OF SABLE"/>
    <property type="match status" value="1"/>
</dbReference>
<evidence type="ECO:0000313" key="9">
    <source>
        <dbReference type="EMBL" id="CAD2177813.1"/>
    </source>
</evidence>
<keyword evidence="7" id="KW-0472">Membrane</keyword>
<dbReference type="InterPro" id="IPR000571">
    <property type="entry name" value="Znf_CCCH"/>
</dbReference>
<feature type="compositionally biased region" description="Acidic residues" evidence="6">
    <location>
        <begin position="17"/>
        <end position="32"/>
    </location>
</feature>
<feature type="region of interest" description="Disordered" evidence="6">
    <location>
        <begin position="484"/>
        <end position="590"/>
    </location>
</feature>
<sequence>MEEEFIKEDKESIEGIGEGEPEEGEIMDDEEEKNQIIIKKEEKQQKEIKQKISESEKIKENKESSPNHSSSLQSSEQQIKPEFQRGSSSWRKSFGFAGSHHGGSGRGSIGNSRFSRGGNDSNARYRDFDGRVAMRNNDQQEEEMLDSWNACIRGGIHNPHHYSSRRGGRMNSPSVGGGDISPIRTFPMIEEDEEKDFGKSSEQLPLKKQTEIAVNQQQQIDDDKDFRGIDSNTIESNNPSPQNKQSPHHQHYSDDNDFRRSSIQQSHFNRQTSPSPGFPEERQFEGNKRRHRSQSPPVNISARSQFTHELEDFDTPYGNAAKRYRPFYGSGGRLNFPSFDENGPWSSRPHRGGEEGDFPPQFYSGGDRGGRGGRTQGWGYRGGRPFFPRLICKFFREGFCRDGDQCTFSHLTGDSHRRPELCRYYQQGYCKKGLFCQLMHGEWPCKAFHKGECSKEQCSFSHEPLDDVSRPIMDKILEEEKLGLTRPPQQQHPRFDVPQQQTPHMGRGIRPFFRPRFQGPYHDQIGGQNFPQSQAPQAPQRQFHRNPHQQIGLGAPQPPQQQPFFKKQQHSLNESSIPGHPLSPENLNQGSSEINMLNEETGGISLQQQQPSIPPPGLVMPPPLGGGSPLPLPSSSSSSATFGFFNPVSTQTTPSNQPPQNIQSQPPPSFQQLQQQVHQVAGPHFPHQPSLLGPSSAAAQAQAMLTAILHQSQQTGSTSAKRDFRDNSLQRSPPPPPPPPKKKEIPKSNIEDQQQLNTKTEMEEIELKPAINTGGFNINQMLEQITKQNSPPPPPQPPIAITNVKREEANTLDLLANVELSDSTTTIIEESPASPIFASEQQQENENKPAALIPVVREWKLHLVDLSPLIECSDMHFDIKLVQQISSSNSDPRLRKIAEKQFDLVSKTLEQQQANQQKNNFNEGIFTPTEQIKKEIENREDISDVNYETGLQDPRTKDPRRKREISGISSTSSLDEAELVKKQMAALEAAAKQQQNCEQSSQLFSTQLGIRQQLGLPPPTINFQLPPPPAFLPGNPMGNSFLLSLLHLLLFIATTTTITTKFFYASPINISTNQSNCNIFPSKLRSSNI</sequence>
<reference evidence="9 10" key="1">
    <citation type="submission" date="2020-08" db="EMBL/GenBank/DDBJ databases">
        <authorList>
            <person name="Koutsovoulos G."/>
            <person name="Danchin GJ E."/>
        </authorList>
    </citation>
    <scope>NUCLEOTIDE SEQUENCE [LARGE SCALE GENOMIC DNA]</scope>
</reference>
<gene>
    <name evidence="9" type="ORF">MENT_LOCUS29709</name>
</gene>
<evidence type="ECO:0000256" key="1">
    <source>
        <dbReference type="ARBA" id="ARBA00022723"/>
    </source>
</evidence>
<dbReference type="EMBL" id="CAJEWN010000305">
    <property type="protein sequence ID" value="CAD2177813.1"/>
    <property type="molecule type" value="Genomic_DNA"/>
</dbReference>
<keyword evidence="7" id="KW-1133">Transmembrane helix</keyword>
<feature type="compositionally biased region" description="Basic and acidic residues" evidence="6">
    <location>
        <begin position="123"/>
        <end position="132"/>
    </location>
</feature>
<evidence type="ECO:0000313" key="10">
    <source>
        <dbReference type="Proteomes" id="UP000580250"/>
    </source>
</evidence>
<keyword evidence="1 5" id="KW-0479">Metal-binding</keyword>
<dbReference type="PANTHER" id="PTHR13119">
    <property type="entry name" value="ZINC FINGER CCCH DOMAIN-CONTAINING PROTEI"/>
    <property type="match status" value="1"/>
</dbReference>
<feature type="region of interest" description="Disordered" evidence="6">
    <location>
        <begin position="711"/>
        <end position="755"/>
    </location>
</feature>
<feature type="compositionally biased region" description="Low complexity" evidence="6">
    <location>
        <begin position="647"/>
        <end position="680"/>
    </location>
</feature>
<dbReference type="SMART" id="SM00356">
    <property type="entry name" value="ZnF_C3H1"/>
    <property type="match status" value="3"/>
</dbReference>
<protein>
    <recommendedName>
        <fullName evidence="8">C3H1-type domain-containing protein</fullName>
    </recommendedName>
</protein>
<dbReference type="AlphaFoldDB" id="A0A6V7VS88"/>
<keyword evidence="2" id="KW-0677">Repeat</keyword>
<feature type="compositionally biased region" description="Polar residues" evidence="6">
    <location>
        <begin position="294"/>
        <end position="305"/>
    </location>
</feature>
<feature type="compositionally biased region" description="Low complexity" evidence="6">
    <location>
        <begin position="528"/>
        <end position="541"/>
    </location>
</feature>
<feature type="zinc finger region" description="C3H1-type" evidence="5">
    <location>
        <begin position="444"/>
        <end position="465"/>
    </location>
</feature>
<evidence type="ECO:0000256" key="2">
    <source>
        <dbReference type="ARBA" id="ARBA00022737"/>
    </source>
</evidence>
<evidence type="ECO:0000256" key="5">
    <source>
        <dbReference type="PROSITE-ProRule" id="PRU00723"/>
    </source>
</evidence>